<dbReference type="Gene3D" id="3.40.190.10">
    <property type="entry name" value="Periplasmic binding protein-like II"/>
    <property type="match status" value="2"/>
</dbReference>
<evidence type="ECO:0000313" key="3">
    <source>
        <dbReference type="Proteomes" id="UP001500483"/>
    </source>
</evidence>
<gene>
    <name evidence="2" type="ORF">GCM10020366_67440</name>
</gene>
<keyword evidence="3" id="KW-1185">Reference proteome</keyword>
<dbReference type="PANTHER" id="PTHR30006:SF2">
    <property type="entry name" value="ABC TRANSPORTER SUBSTRATE-BINDING PROTEIN"/>
    <property type="match status" value="1"/>
</dbReference>
<comment type="caution">
    <text evidence="2">The sequence shown here is derived from an EMBL/GenBank/DDBJ whole genome shotgun (WGS) entry which is preliminary data.</text>
</comment>
<dbReference type="PANTHER" id="PTHR30006">
    <property type="entry name" value="THIAMINE-BINDING PERIPLASMIC PROTEIN-RELATED"/>
    <property type="match status" value="1"/>
</dbReference>
<dbReference type="NCBIfam" id="TIGR01254">
    <property type="entry name" value="sfuA"/>
    <property type="match status" value="1"/>
</dbReference>
<name>A0ABP6S1U5_9PSEU</name>
<dbReference type="Proteomes" id="UP001500483">
    <property type="component" value="Unassembled WGS sequence"/>
</dbReference>
<keyword evidence="1" id="KW-0732">Signal</keyword>
<protein>
    <submittedName>
        <fullName evidence="2">Thiamine ABC transporter substrate-binding protein</fullName>
    </submittedName>
</protein>
<dbReference type="SUPFAM" id="SSF53850">
    <property type="entry name" value="Periplasmic binding protein-like II"/>
    <property type="match status" value="1"/>
</dbReference>
<dbReference type="InterPro" id="IPR005948">
    <property type="entry name" value="ThiB-like"/>
</dbReference>
<dbReference type="CDD" id="cd13545">
    <property type="entry name" value="PBP2_TbpA"/>
    <property type="match status" value="1"/>
</dbReference>
<dbReference type="Pfam" id="PF13343">
    <property type="entry name" value="SBP_bac_6"/>
    <property type="match status" value="1"/>
</dbReference>
<evidence type="ECO:0000256" key="1">
    <source>
        <dbReference type="ARBA" id="ARBA00022729"/>
    </source>
</evidence>
<proteinExistence type="predicted"/>
<evidence type="ECO:0000313" key="2">
    <source>
        <dbReference type="EMBL" id="GAA3365861.1"/>
    </source>
</evidence>
<dbReference type="PROSITE" id="PS51257">
    <property type="entry name" value="PROKAR_LIPOPROTEIN"/>
    <property type="match status" value="1"/>
</dbReference>
<organism evidence="2 3">
    <name type="scientific">Saccharopolyspora gregorii</name>
    <dbReference type="NCBI Taxonomy" id="33914"/>
    <lineage>
        <taxon>Bacteria</taxon>
        <taxon>Bacillati</taxon>
        <taxon>Actinomycetota</taxon>
        <taxon>Actinomycetes</taxon>
        <taxon>Pseudonocardiales</taxon>
        <taxon>Pseudonocardiaceae</taxon>
        <taxon>Saccharopolyspora</taxon>
    </lineage>
</organism>
<reference evidence="3" key="1">
    <citation type="journal article" date="2019" name="Int. J. Syst. Evol. Microbiol.">
        <title>The Global Catalogue of Microorganisms (GCM) 10K type strain sequencing project: providing services to taxonomists for standard genome sequencing and annotation.</title>
        <authorList>
            <consortium name="The Broad Institute Genomics Platform"/>
            <consortium name="The Broad Institute Genome Sequencing Center for Infectious Disease"/>
            <person name="Wu L."/>
            <person name="Ma J."/>
        </authorList>
    </citation>
    <scope>NUCLEOTIDE SEQUENCE [LARGE SCALE GENOMIC DNA]</scope>
    <source>
        <strain evidence="3">JCM 9687</strain>
    </source>
</reference>
<sequence length="348" mass="37519">MNPLLRWAAALAAAALTTGCSLIGSSGEDTAARTVTLVAHDSFVADPALLADFEKRSGIHLEIRNSGDAGELTNKLALSKAAPLGDVAYGVDSTFASRALRADVFAPYRPAAADRGPQRYAQDQQNRLTAVDVADVCLNIDTAWFAAHRLPEPTTLRDLTDPRYRDLTSMPDPTTSSPGLAFLLGTIDAFGEPGWQDYWRALDANGVRLSSGWEEAYNQDFSGSTGQGPRPIVLSYASSPAAEVDENGAPRTKALLDTCYRQVEYAGVLTGAKDPQAAREVVDFLLSPEFQGQVADQMYVYPAVDGVPLPEGWAASAPLPPRPAELPADEVENNRDRWVEQWRTLVRG</sequence>
<dbReference type="EMBL" id="BAAAYK010000038">
    <property type="protein sequence ID" value="GAA3365861.1"/>
    <property type="molecule type" value="Genomic_DNA"/>
</dbReference>
<accession>A0ABP6S1U5</accession>
<dbReference type="RefSeq" id="WP_344931267.1">
    <property type="nucleotide sequence ID" value="NZ_BAAAYK010000038.1"/>
</dbReference>